<keyword evidence="19" id="KW-1133">Transmembrane helix</keyword>
<organism evidence="22 23">
    <name type="scientific">Pigmentiphaga litoralis</name>
    <dbReference type="NCBI Taxonomy" id="516702"/>
    <lineage>
        <taxon>Bacteria</taxon>
        <taxon>Pseudomonadati</taxon>
        <taxon>Pseudomonadota</taxon>
        <taxon>Betaproteobacteria</taxon>
        <taxon>Burkholderiales</taxon>
        <taxon>Alcaligenaceae</taxon>
        <taxon>Pigmentiphaga</taxon>
    </lineage>
</organism>
<feature type="domain" description="3-dehydroquinate synthase C-terminal" evidence="21">
    <location>
        <begin position="180"/>
        <end position="323"/>
    </location>
</feature>
<keyword evidence="14 18" id="KW-0520">NAD</keyword>
<feature type="domain" description="3-dehydroquinate synthase N-terminal" evidence="20">
    <location>
        <begin position="66"/>
        <end position="178"/>
    </location>
</feature>
<feature type="binding site" evidence="18">
    <location>
        <position position="141"/>
    </location>
    <ligand>
        <name>NAD(+)</name>
        <dbReference type="ChEBI" id="CHEBI:57540"/>
    </ligand>
</feature>
<keyword evidence="15 18" id="KW-0057">Aromatic amino acid biosynthesis</keyword>
<dbReference type="GO" id="GO:0005737">
    <property type="term" value="C:cytoplasm"/>
    <property type="evidence" value="ECO:0007669"/>
    <property type="project" value="UniProtKB-SubCell"/>
</dbReference>
<comment type="similarity">
    <text evidence="6 18">Belongs to the sugar phosphate cyclases superfamily. Dehydroquinate synthase family.</text>
</comment>
<feature type="binding site" evidence="18">
    <location>
        <position position="150"/>
    </location>
    <ligand>
        <name>NAD(+)</name>
        <dbReference type="ChEBI" id="CHEBI:57540"/>
    </ligand>
</feature>
<evidence type="ECO:0000256" key="3">
    <source>
        <dbReference type="ARBA" id="ARBA00003485"/>
    </source>
</evidence>
<evidence type="ECO:0000256" key="8">
    <source>
        <dbReference type="ARBA" id="ARBA00017684"/>
    </source>
</evidence>
<evidence type="ECO:0000256" key="2">
    <source>
        <dbReference type="ARBA" id="ARBA00001911"/>
    </source>
</evidence>
<feature type="binding site" evidence="18">
    <location>
        <begin position="104"/>
        <end position="108"/>
    </location>
    <ligand>
        <name>NAD(+)</name>
        <dbReference type="ChEBI" id="CHEBI:57540"/>
    </ligand>
</feature>
<accession>A0A7Y9IZS6</accession>
<dbReference type="InterPro" id="IPR056179">
    <property type="entry name" value="DHQS_C"/>
</dbReference>
<keyword evidence="13 18" id="KW-0862">Zinc</keyword>
<dbReference type="InterPro" id="IPR016037">
    <property type="entry name" value="DHQ_synth_AroB"/>
</dbReference>
<protein>
    <recommendedName>
        <fullName evidence="8 18">3-dehydroquinate synthase</fullName>
        <shortName evidence="18">DHQS</shortName>
        <ecNumber evidence="7 18">4.2.3.4</ecNumber>
    </recommendedName>
</protein>
<dbReference type="InterPro" id="IPR050071">
    <property type="entry name" value="Dehydroquinate_synthase"/>
</dbReference>
<evidence type="ECO:0000256" key="18">
    <source>
        <dbReference type="HAMAP-Rule" id="MF_00110"/>
    </source>
</evidence>
<evidence type="ECO:0000256" key="4">
    <source>
        <dbReference type="ARBA" id="ARBA00004496"/>
    </source>
</evidence>
<dbReference type="Gene3D" id="1.20.1090.10">
    <property type="entry name" value="Dehydroquinate synthase-like - alpha domain"/>
    <property type="match status" value="1"/>
</dbReference>
<comment type="cofactor">
    <cofactor evidence="18">
        <name>Co(2+)</name>
        <dbReference type="ChEBI" id="CHEBI:48828"/>
    </cofactor>
    <cofactor evidence="18">
        <name>Zn(2+)</name>
        <dbReference type="ChEBI" id="CHEBI:29105"/>
    </cofactor>
    <text evidence="18">Binds 1 divalent metal cation per subunit. Can use either Co(2+) or Zn(2+).</text>
</comment>
<proteinExistence type="inferred from homology"/>
<dbReference type="EMBL" id="JACBYR010000004">
    <property type="protein sequence ID" value="NYE86135.1"/>
    <property type="molecule type" value="Genomic_DNA"/>
</dbReference>
<comment type="caution">
    <text evidence="22">The sequence shown here is derived from an EMBL/GenBank/DDBJ whole genome shotgun (WGS) entry which is preliminary data.</text>
</comment>
<dbReference type="PANTHER" id="PTHR43622">
    <property type="entry name" value="3-DEHYDROQUINATE SYNTHASE"/>
    <property type="match status" value="1"/>
</dbReference>
<dbReference type="InterPro" id="IPR030960">
    <property type="entry name" value="DHQS/DOIS_N"/>
</dbReference>
<feature type="binding site" evidence="18">
    <location>
        <position position="183"/>
    </location>
    <ligand>
        <name>Zn(2+)</name>
        <dbReference type="ChEBI" id="CHEBI:29105"/>
    </ligand>
</feature>
<dbReference type="GO" id="GO:0003856">
    <property type="term" value="F:3-dehydroquinate synthase activity"/>
    <property type="evidence" value="ECO:0007669"/>
    <property type="project" value="UniProtKB-UniRule"/>
</dbReference>
<keyword evidence="17 18" id="KW-0170">Cobalt</keyword>
<feature type="transmembrane region" description="Helical" evidence="19">
    <location>
        <begin position="96"/>
        <end position="118"/>
    </location>
</feature>
<dbReference type="PIRSF" id="PIRSF001455">
    <property type="entry name" value="DHQ_synth"/>
    <property type="match status" value="1"/>
</dbReference>
<evidence type="ECO:0000256" key="19">
    <source>
        <dbReference type="SAM" id="Phobius"/>
    </source>
</evidence>
<dbReference type="RefSeq" id="WP_179590926.1">
    <property type="nucleotide sequence ID" value="NZ_JACBYR010000004.1"/>
</dbReference>
<dbReference type="NCBIfam" id="TIGR01357">
    <property type="entry name" value="aroB"/>
    <property type="match status" value="1"/>
</dbReference>
<name>A0A7Y9IZS6_9BURK</name>
<dbReference type="GO" id="GO:0000166">
    <property type="term" value="F:nucleotide binding"/>
    <property type="evidence" value="ECO:0007669"/>
    <property type="project" value="UniProtKB-KW"/>
</dbReference>
<comment type="function">
    <text evidence="3 18">Catalyzes the conversion of 3-deoxy-D-arabino-heptulosonate 7-phosphate (DAHP) to dehydroquinate (DHQ).</text>
</comment>
<evidence type="ECO:0000256" key="1">
    <source>
        <dbReference type="ARBA" id="ARBA00001393"/>
    </source>
</evidence>
<evidence type="ECO:0000256" key="9">
    <source>
        <dbReference type="ARBA" id="ARBA00022490"/>
    </source>
</evidence>
<dbReference type="GO" id="GO:0046872">
    <property type="term" value="F:metal ion binding"/>
    <property type="evidence" value="ECO:0007669"/>
    <property type="project" value="UniProtKB-KW"/>
</dbReference>
<evidence type="ECO:0000256" key="15">
    <source>
        <dbReference type="ARBA" id="ARBA00023141"/>
    </source>
</evidence>
<keyword evidence="12 18" id="KW-0547">Nucleotide-binding</keyword>
<dbReference type="CDD" id="cd08195">
    <property type="entry name" value="DHQS"/>
    <property type="match status" value="1"/>
</dbReference>
<feature type="binding site" evidence="18">
    <location>
        <position position="246"/>
    </location>
    <ligand>
        <name>Zn(2+)</name>
        <dbReference type="ChEBI" id="CHEBI:29105"/>
    </ligand>
</feature>
<feature type="binding site" evidence="18">
    <location>
        <position position="263"/>
    </location>
    <ligand>
        <name>Zn(2+)</name>
        <dbReference type="ChEBI" id="CHEBI:29105"/>
    </ligand>
</feature>
<comment type="caution">
    <text evidence="18">Lacks conserved residue(s) required for the propagation of feature annotation.</text>
</comment>
<dbReference type="PANTHER" id="PTHR43622:SF7">
    <property type="entry name" value="3-DEHYDROQUINATE SYNTHASE, CHLOROPLASTIC"/>
    <property type="match status" value="1"/>
</dbReference>
<gene>
    <name evidence="18" type="primary">aroB</name>
    <name evidence="22" type="ORF">FHW18_005461</name>
</gene>
<dbReference type="FunFam" id="3.40.50.1970:FF:000001">
    <property type="entry name" value="3-dehydroquinate synthase"/>
    <property type="match status" value="1"/>
</dbReference>
<keyword evidence="19" id="KW-0472">Membrane</keyword>
<comment type="subcellular location">
    <subcellularLocation>
        <location evidence="4 18">Cytoplasm</location>
    </subcellularLocation>
</comment>
<dbReference type="GO" id="GO:0008652">
    <property type="term" value="P:amino acid biosynthetic process"/>
    <property type="evidence" value="ECO:0007669"/>
    <property type="project" value="UniProtKB-KW"/>
</dbReference>
<evidence type="ECO:0000256" key="17">
    <source>
        <dbReference type="ARBA" id="ARBA00023285"/>
    </source>
</evidence>
<dbReference type="GO" id="GO:0009423">
    <property type="term" value="P:chorismate biosynthetic process"/>
    <property type="evidence" value="ECO:0007669"/>
    <property type="project" value="UniProtKB-UniRule"/>
</dbReference>
<feature type="binding site" evidence="18">
    <location>
        <begin position="70"/>
        <end position="75"/>
    </location>
    <ligand>
        <name>NAD(+)</name>
        <dbReference type="ChEBI" id="CHEBI:57540"/>
    </ligand>
</feature>
<evidence type="ECO:0000256" key="5">
    <source>
        <dbReference type="ARBA" id="ARBA00004661"/>
    </source>
</evidence>
<dbReference type="Gene3D" id="3.40.50.1970">
    <property type="match status" value="1"/>
</dbReference>
<evidence type="ECO:0000313" key="23">
    <source>
        <dbReference type="Proteomes" id="UP000542125"/>
    </source>
</evidence>
<dbReference type="GO" id="GO:0009073">
    <property type="term" value="P:aromatic amino acid family biosynthetic process"/>
    <property type="evidence" value="ECO:0007669"/>
    <property type="project" value="UniProtKB-KW"/>
</dbReference>
<keyword evidence="11 18" id="KW-0479">Metal-binding</keyword>
<evidence type="ECO:0000256" key="10">
    <source>
        <dbReference type="ARBA" id="ARBA00022605"/>
    </source>
</evidence>
<dbReference type="EC" id="4.2.3.4" evidence="7 18"/>
<evidence type="ECO:0000256" key="12">
    <source>
        <dbReference type="ARBA" id="ARBA00022741"/>
    </source>
</evidence>
<keyword evidence="19" id="KW-0812">Transmembrane</keyword>
<dbReference type="UniPathway" id="UPA00053">
    <property type="reaction ID" value="UER00085"/>
</dbReference>
<evidence type="ECO:0000256" key="11">
    <source>
        <dbReference type="ARBA" id="ARBA00022723"/>
    </source>
</evidence>
<evidence type="ECO:0000259" key="21">
    <source>
        <dbReference type="Pfam" id="PF24621"/>
    </source>
</evidence>
<keyword evidence="10 18" id="KW-0028">Amino-acid biosynthesis</keyword>
<evidence type="ECO:0000259" key="20">
    <source>
        <dbReference type="Pfam" id="PF01761"/>
    </source>
</evidence>
<dbReference type="Pfam" id="PF24621">
    <property type="entry name" value="DHQS_C"/>
    <property type="match status" value="1"/>
</dbReference>
<keyword evidence="16 18" id="KW-0456">Lyase</keyword>
<dbReference type="HAMAP" id="MF_00110">
    <property type="entry name" value="DHQ_synthase"/>
    <property type="match status" value="1"/>
</dbReference>
<sequence length="369" mass="39260">MKEVRVDTPGGRYPIRIAPGRLDHLADAVPADATTLVLVTNPTVAALYADRAEAALAKSGKKVLRIELPDGEAYKDWQTLNLIFDGMLAQHCDRRAVIVALGGGVIGDIAGFAAAVYMRGIRFIQVPTTLLSQVDSSVGGKTAVNHPIGKNMIGAFYQPLAVEIDTDVLNTLAPREVSAGLAEVIKYGAILDADFFAWCEDNVVALRALEPAAVAHAIARSCELKAFVVSQDERETGLRAILNFGHTFAHAIEAGLGFGTWLHGEAVGCGMVQAAELSVTATGLPQREADRIRALVQAIGCPIYGPDLGTARWLDYMQGDKKTEAGQIRFVLLPRMGEAVRTPAPEDQVRQALELTVAKTAGAQATVVA</sequence>
<dbReference type="SUPFAM" id="SSF56796">
    <property type="entry name" value="Dehydroquinate synthase-like"/>
    <property type="match status" value="1"/>
</dbReference>
<evidence type="ECO:0000256" key="16">
    <source>
        <dbReference type="ARBA" id="ARBA00023239"/>
    </source>
</evidence>
<evidence type="ECO:0000256" key="6">
    <source>
        <dbReference type="ARBA" id="ARBA00005412"/>
    </source>
</evidence>
<feature type="binding site" evidence="18">
    <location>
        <begin position="128"/>
        <end position="129"/>
    </location>
    <ligand>
        <name>NAD(+)</name>
        <dbReference type="ChEBI" id="CHEBI:57540"/>
    </ligand>
</feature>
<evidence type="ECO:0000256" key="7">
    <source>
        <dbReference type="ARBA" id="ARBA00013031"/>
    </source>
</evidence>
<evidence type="ECO:0000313" key="22">
    <source>
        <dbReference type="EMBL" id="NYE86135.1"/>
    </source>
</evidence>
<evidence type="ECO:0000256" key="14">
    <source>
        <dbReference type="ARBA" id="ARBA00023027"/>
    </source>
</evidence>
<comment type="cofactor">
    <cofactor evidence="2 18">
        <name>NAD(+)</name>
        <dbReference type="ChEBI" id="CHEBI:57540"/>
    </cofactor>
</comment>
<dbReference type="AlphaFoldDB" id="A0A7Y9IZS6"/>
<dbReference type="Pfam" id="PF01761">
    <property type="entry name" value="DHQ_synthase"/>
    <property type="match status" value="1"/>
</dbReference>
<comment type="catalytic activity">
    <reaction evidence="1 18">
        <text>7-phospho-2-dehydro-3-deoxy-D-arabino-heptonate = 3-dehydroquinate + phosphate</text>
        <dbReference type="Rhea" id="RHEA:21968"/>
        <dbReference type="ChEBI" id="CHEBI:32364"/>
        <dbReference type="ChEBI" id="CHEBI:43474"/>
        <dbReference type="ChEBI" id="CHEBI:58394"/>
        <dbReference type="EC" id="4.2.3.4"/>
    </reaction>
</comment>
<comment type="pathway">
    <text evidence="5 18">Metabolic intermediate biosynthesis; chorismate biosynthesis; chorismate from D-erythrose 4-phosphate and phosphoenolpyruvate: step 2/7.</text>
</comment>
<keyword evidence="23" id="KW-1185">Reference proteome</keyword>
<evidence type="ECO:0000256" key="13">
    <source>
        <dbReference type="ARBA" id="ARBA00022833"/>
    </source>
</evidence>
<keyword evidence="9 18" id="KW-0963">Cytoplasm</keyword>
<reference evidence="22 23" key="1">
    <citation type="submission" date="2020-07" db="EMBL/GenBank/DDBJ databases">
        <title>Genomic Encyclopedia of Type Strains, Phase IV (KMG-V): Genome sequencing to study the core and pangenomes of soil and plant-associated prokaryotes.</title>
        <authorList>
            <person name="Whitman W."/>
        </authorList>
    </citation>
    <scope>NUCLEOTIDE SEQUENCE [LARGE SCALE GENOMIC DNA]</scope>
    <source>
        <strain evidence="22 23">SAS40</strain>
    </source>
</reference>
<dbReference type="InterPro" id="IPR030963">
    <property type="entry name" value="DHQ_synth_fam"/>
</dbReference>
<dbReference type="Proteomes" id="UP000542125">
    <property type="component" value="Unassembled WGS sequence"/>
</dbReference>